<name>U5DKF6_9CHRO</name>
<dbReference type="EC" id="2.7.7.53" evidence="4"/>
<dbReference type="Gene3D" id="3.30.428.70">
    <property type="match status" value="1"/>
</dbReference>
<feature type="active site" description="Nucleophile" evidence="1">
    <location>
        <position position="165"/>
    </location>
</feature>
<dbReference type="AlphaFoldDB" id="U5DKF6"/>
<evidence type="ECO:0000313" key="4">
    <source>
        <dbReference type="EMBL" id="ERN41054.1"/>
    </source>
</evidence>
<dbReference type="EMBL" id="ASSJ01000055">
    <property type="protein sequence ID" value="ERN41054.1"/>
    <property type="molecule type" value="Genomic_DNA"/>
</dbReference>
<organism evidence="4 5">
    <name type="scientific">Rubidibacter lacunae KORDI 51-2</name>
    <dbReference type="NCBI Taxonomy" id="582515"/>
    <lineage>
        <taxon>Bacteria</taxon>
        <taxon>Bacillati</taxon>
        <taxon>Cyanobacteriota</taxon>
        <taxon>Cyanophyceae</taxon>
        <taxon>Oscillatoriophycideae</taxon>
        <taxon>Chroococcales</taxon>
        <taxon>Aphanothecaceae</taxon>
        <taxon>Rubidibacter</taxon>
    </lineage>
</organism>
<dbReference type="Proteomes" id="UP000016960">
    <property type="component" value="Unassembled WGS sequence"/>
</dbReference>
<dbReference type="InterPro" id="IPR036265">
    <property type="entry name" value="HIT-like_sf"/>
</dbReference>
<dbReference type="InterPro" id="IPR009163">
    <property type="entry name" value="Ap4A_phos1/2"/>
</dbReference>
<dbReference type="Pfam" id="PF09830">
    <property type="entry name" value="ATP_transf"/>
    <property type="match status" value="1"/>
</dbReference>
<dbReference type="InterPro" id="IPR019200">
    <property type="entry name" value="ATP_adenylylTrfase_C"/>
</dbReference>
<dbReference type="GO" id="GO:0009117">
    <property type="term" value="P:nucleotide metabolic process"/>
    <property type="evidence" value="ECO:0007669"/>
    <property type="project" value="InterPro"/>
</dbReference>
<evidence type="ECO:0000256" key="1">
    <source>
        <dbReference type="PIRSR" id="PIRSR000846-1"/>
    </source>
</evidence>
<dbReference type="InterPro" id="IPR043171">
    <property type="entry name" value="Ap4A_phos1/2-like"/>
</dbReference>
<dbReference type="InParanoid" id="U5DKF6"/>
<dbReference type="Pfam" id="PF19327">
    <property type="entry name" value="Ap4A_phos_N"/>
    <property type="match status" value="1"/>
</dbReference>
<reference evidence="4 5" key="1">
    <citation type="submission" date="2013-05" db="EMBL/GenBank/DDBJ databases">
        <title>Draft genome sequence of Rubidibacter lacunae KORDI 51-2.</title>
        <authorList>
            <person name="Choi D.H."/>
            <person name="Noh J.H."/>
            <person name="Kwon K.-K."/>
            <person name="Lee J.-H."/>
            <person name="Ryu J.-Y."/>
        </authorList>
    </citation>
    <scope>NUCLEOTIDE SEQUENCE [LARGE SCALE GENOMIC DNA]</scope>
    <source>
        <strain evidence="4 5">KORDI 51-2</strain>
    </source>
</reference>
<protein>
    <submittedName>
        <fullName evidence="4">ATP adenylyltransferase (5',5'''-P-1,P-4-tetraphosphate phosphorylase II)</fullName>
        <ecNumber evidence="4">2.7.7.53</ecNumber>
    </submittedName>
</protein>
<feature type="domain" description="ATP adenylyltransferase C-terminal" evidence="2">
    <location>
        <begin position="204"/>
        <end position="303"/>
    </location>
</feature>
<keyword evidence="4" id="KW-0548">Nucleotidyltransferase</keyword>
<dbReference type="GO" id="GO:0005524">
    <property type="term" value="F:ATP binding"/>
    <property type="evidence" value="ECO:0007669"/>
    <property type="project" value="InterPro"/>
</dbReference>
<dbReference type="GO" id="GO:0003877">
    <property type="term" value="F:ATP:ADP adenylyltransferase activity"/>
    <property type="evidence" value="ECO:0007669"/>
    <property type="project" value="UniProtKB-EC"/>
</dbReference>
<proteinExistence type="predicted"/>
<feature type="domain" description="Ap4A phosphorylase 1/2 N-terminal" evidence="3">
    <location>
        <begin position="15"/>
        <end position="187"/>
    </location>
</feature>
<gene>
    <name evidence="4" type="ORF">KR51_00023110</name>
</gene>
<dbReference type="PANTHER" id="PTHR38420:SF1">
    <property type="entry name" value="PUTATIVE (AFU_ORTHOLOGUE AFUA_5G14690)-RELATED"/>
    <property type="match status" value="1"/>
</dbReference>
<dbReference type="STRING" id="582515.KR51_00023110"/>
<comment type="caution">
    <text evidence="4">The sequence shown here is derived from an EMBL/GenBank/DDBJ whole genome shotgun (WGS) entry which is preliminary data.</text>
</comment>
<evidence type="ECO:0000313" key="5">
    <source>
        <dbReference type="Proteomes" id="UP000016960"/>
    </source>
</evidence>
<evidence type="ECO:0000259" key="2">
    <source>
        <dbReference type="Pfam" id="PF09830"/>
    </source>
</evidence>
<sequence>MLAMTETNPPSPTLLHHPDTLWETVRQRQVSAKASGALQSLPTTTAIVEQDGIEFVVRVLAAIARKERATQVQRQSRADSKPFDPFLPYERDLFVMDISATHVCLLNKFNVVDGHLLIVTRAYEEQASWLSDRDWEATRACLAEAPGLAFYNSGPVAGASQQHKHLQVVPLPLGPGGADLPIAGAIAAAVPAGSSEAIARSPLLPFAHSLAFLPAGATVATMQARYRQAIAAIDGEREAAMPPPHNLLLTRDWLMVVPRTHAEYQGIPVNALGFAGTLFARNRAQFELLRTLGPRSVLQAVSRPLQAVD</sequence>
<keyword evidence="4" id="KW-0808">Transferase</keyword>
<dbReference type="InterPro" id="IPR045759">
    <property type="entry name" value="Ap4A_phos1/2_N"/>
</dbReference>
<dbReference type="PANTHER" id="PTHR38420">
    <property type="entry name" value="AP-4-A PHOSPHORYLASE II"/>
    <property type="match status" value="1"/>
</dbReference>
<evidence type="ECO:0000259" key="3">
    <source>
        <dbReference type="Pfam" id="PF19327"/>
    </source>
</evidence>
<accession>U5DKF6</accession>
<dbReference type="PIRSF" id="PIRSF000846">
    <property type="entry name" value="ATP_adenylyltr"/>
    <property type="match status" value="1"/>
</dbReference>
<dbReference type="PATRIC" id="fig|582515.4.peg.2596"/>
<dbReference type="eggNOG" id="COG4360">
    <property type="taxonomic scope" value="Bacteria"/>
</dbReference>
<keyword evidence="5" id="KW-1185">Reference proteome</keyword>
<dbReference type="SUPFAM" id="SSF54197">
    <property type="entry name" value="HIT-like"/>
    <property type="match status" value="1"/>
</dbReference>